<evidence type="ECO:0000256" key="5">
    <source>
        <dbReference type="ARBA" id="ARBA00022692"/>
    </source>
</evidence>
<gene>
    <name evidence="10" type="ORF">GCM10022287_21260</name>
</gene>
<keyword evidence="3 8" id="KW-0813">Transport</keyword>
<comment type="similarity">
    <text evidence="2 8">Belongs to the ABC-2 integral membrane protein family.</text>
</comment>
<keyword evidence="7 8" id="KW-0472">Membrane</keyword>
<keyword evidence="5 8" id="KW-0812">Transmembrane</keyword>
<evidence type="ECO:0000256" key="2">
    <source>
        <dbReference type="ARBA" id="ARBA00007783"/>
    </source>
</evidence>
<feature type="transmembrane region" description="Helical" evidence="8">
    <location>
        <begin position="110"/>
        <end position="138"/>
    </location>
</feature>
<reference evidence="11" key="1">
    <citation type="journal article" date="2019" name="Int. J. Syst. Evol. Microbiol.">
        <title>The Global Catalogue of Microorganisms (GCM) 10K type strain sequencing project: providing services to taxonomists for standard genome sequencing and annotation.</title>
        <authorList>
            <consortium name="The Broad Institute Genomics Platform"/>
            <consortium name="The Broad Institute Genome Sequencing Center for Infectious Disease"/>
            <person name="Wu L."/>
            <person name="Ma J."/>
        </authorList>
    </citation>
    <scope>NUCLEOTIDE SEQUENCE [LARGE SCALE GENOMIC DNA]</scope>
    <source>
        <strain evidence="11">JCM 17591</strain>
    </source>
</reference>
<sequence>MNYLREVFASRELLANLTLRDIRGQYKRTILGQLWSLVNPLAAMLVYTIVFRFLLRAAPPPGDPSGLDIFPVWLLCGLLPWSFFSSAVMGGMGSIVGNAGLVQKVYFNRIVLPVSTIGAVAFNWLFEMAVLVVVLLLVGGWHVVFFLPAVVVLMFFLAMFAAGLAMMLSIANVHFRDTQYFLGILFQIWMYLTPIVYPISIVQSLSDRHGGILGTHITLMQIFETNPMFQYVSAFRALMYDQRIPDWQDIVACILWAVAAFAIGLAVFRKNEKGLAEAL</sequence>
<feature type="transmembrane region" description="Helical" evidence="8">
    <location>
        <begin position="30"/>
        <end position="50"/>
    </location>
</feature>
<evidence type="ECO:0000256" key="7">
    <source>
        <dbReference type="ARBA" id="ARBA00023136"/>
    </source>
</evidence>
<evidence type="ECO:0000256" key="6">
    <source>
        <dbReference type="ARBA" id="ARBA00022989"/>
    </source>
</evidence>
<evidence type="ECO:0000256" key="8">
    <source>
        <dbReference type="RuleBase" id="RU361157"/>
    </source>
</evidence>
<feature type="transmembrane region" description="Helical" evidence="8">
    <location>
        <begin position="144"/>
        <end position="168"/>
    </location>
</feature>
<evidence type="ECO:0000256" key="1">
    <source>
        <dbReference type="ARBA" id="ARBA00004651"/>
    </source>
</evidence>
<keyword evidence="11" id="KW-1185">Reference proteome</keyword>
<keyword evidence="6 8" id="KW-1133">Transmembrane helix</keyword>
<protein>
    <recommendedName>
        <fullName evidence="8">Transport permease protein</fullName>
    </recommendedName>
</protein>
<evidence type="ECO:0000313" key="11">
    <source>
        <dbReference type="Proteomes" id="UP001501079"/>
    </source>
</evidence>
<dbReference type="PANTHER" id="PTHR30413:SF10">
    <property type="entry name" value="CAPSULE POLYSACCHARIDE EXPORT INNER-MEMBRANE PROTEIN CTRC"/>
    <property type="match status" value="1"/>
</dbReference>
<dbReference type="PROSITE" id="PS51012">
    <property type="entry name" value="ABC_TM2"/>
    <property type="match status" value="1"/>
</dbReference>
<dbReference type="EMBL" id="BAABBW010000003">
    <property type="protein sequence ID" value="GAA4175537.1"/>
    <property type="molecule type" value="Genomic_DNA"/>
</dbReference>
<evidence type="ECO:0000259" key="9">
    <source>
        <dbReference type="PROSITE" id="PS51012"/>
    </source>
</evidence>
<dbReference type="Pfam" id="PF01061">
    <property type="entry name" value="ABC2_membrane"/>
    <property type="match status" value="1"/>
</dbReference>
<feature type="transmembrane region" description="Helical" evidence="8">
    <location>
        <begin position="180"/>
        <end position="199"/>
    </location>
</feature>
<dbReference type="InterPro" id="IPR013525">
    <property type="entry name" value="ABC2_TM"/>
</dbReference>
<dbReference type="PANTHER" id="PTHR30413">
    <property type="entry name" value="INNER MEMBRANE TRANSPORT PERMEASE"/>
    <property type="match status" value="1"/>
</dbReference>
<accession>A0ABP8A1C3</accession>
<keyword evidence="4 8" id="KW-1003">Cell membrane</keyword>
<feature type="domain" description="ABC transmembrane type-2" evidence="9">
    <location>
        <begin position="31"/>
        <end position="271"/>
    </location>
</feature>
<organism evidence="10 11">
    <name type="scientific">Gryllotalpicola koreensis</name>
    <dbReference type="NCBI Taxonomy" id="993086"/>
    <lineage>
        <taxon>Bacteria</taxon>
        <taxon>Bacillati</taxon>
        <taxon>Actinomycetota</taxon>
        <taxon>Actinomycetes</taxon>
        <taxon>Micrococcales</taxon>
        <taxon>Microbacteriaceae</taxon>
        <taxon>Gryllotalpicola</taxon>
    </lineage>
</organism>
<comment type="subcellular location">
    <subcellularLocation>
        <location evidence="1 8">Cell membrane</location>
        <topology evidence="1 8">Multi-pass membrane protein</topology>
    </subcellularLocation>
</comment>
<feature type="transmembrane region" description="Helical" evidence="8">
    <location>
        <begin position="247"/>
        <end position="268"/>
    </location>
</feature>
<evidence type="ECO:0000256" key="4">
    <source>
        <dbReference type="ARBA" id="ARBA00022475"/>
    </source>
</evidence>
<evidence type="ECO:0000256" key="3">
    <source>
        <dbReference type="ARBA" id="ARBA00022448"/>
    </source>
</evidence>
<dbReference type="RefSeq" id="WP_344754163.1">
    <property type="nucleotide sequence ID" value="NZ_BAABBW010000003.1"/>
</dbReference>
<name>A0ABP8A1C3_9MICO</name>
<proteinExistence type="inferred from homology"/>
<evidence type="ECO:0000313" key="10">
    <source>
        <dbReference type="EMBL" id="GAA4175537.1"/>
    </source>
</evidence>
<comment type="caution">
    <text evidence="10">The sequence shown here is derived from an EMBL/GenBank/DDBJ whole genome shotgun (WGS) entry which is preliminary data.</text>
</comment>
<feature type="transmembrane region" description="Helical" evidence="8">
    <location>
        <begin position="70"/>
        <end position="89"/>
    </location>
</feature>
<dbReference type="Proteomes" id="UP001501079">
    <property type="component" value="Unassembled WGS sequence"/>
</dbReference>
<dbReference type="InterPro" id="IPR047817">
    <property type="entry name" value="ABC2_TM_bact-type"/>
</dbReference>